<keyword evidence="8" id="KW-1185">Reference proteome</keyword>
<dbReference type="PIRSF" id="PIRSF002741">
    <property type="entry name" value="MppA"/>
    <property type="match status" value="1"/>
</dbReference>
<keyword evidence="4 5" id="KW-0732">Signal</keyword>
<evidence type="ECO:0000313" key="8">
    <source>
        <dbReference type="Proteomes" id="UP001465331"/>
    </source>
</evidence>
<dbReference type="Gene3D" id="3.90.76.10">
    <property type="entry name" value="Dipeptide-binding Protein, Domain 1"/>
    <property type="match status" value="1"/>
</dbReference>
<dbReference type="Gene3D" id="3.40.190.10">
    <property type="entry name" value="Periplasmic binding protein-like II"/>
    <property type="match status" value="1"/>
</dbReference>
<feature type="chain" id="PRO_5046907836" evidence="5">
    <location>
        <begin position="20"/>
        <end position="529"/>
    </location>
</feature>
<name>A0ABV2A6E1_9GAMM</name>
<dbReference type="InterPro" id="IPR039424">
    <property type="entry name" value="SBP_5"/>
</dbReference>
<dbReference type="Pfam" id="PF00496">
    <property type="entry name" value="SBP_bac_5"/>
    <property type="match status" value="1"/>
</dbReference>
<dbReference type="Proteomes" id="UP001465331">
    <property type="component" value="Unassembled WGS sequence"/>
</dbReference>
<dbReference type="SUPFAM" id="SSF53850">
    <property type="entry name" value="Periplasmic binding protein-like II"/>
    <property type="match status" value="1"/>
</dbReference>
<gene>
    <name evidence="7" type="ORF">ABSH63_01945</name>
</gene>
<evidence type="ECO:0000256" key="1">
    <source>
        <dbReference type="ARBA" id="ARBA00004196"/>
    </source>
</evidence>
<sequence>MRAPTFVLALVLSCPSAWATATEVLRIGNGPEPETLDPHRVEGVSAGNIVRDLFEGLTAVGDDGAPVPAAAESWSVGADGLRYRFRLRDDLRWSNGDPLVAADFVRGLRRSVAPSTGSHFARMLEPIRNAAAIIDGRLPADTLGVHAPDAQTLEIELEAPNPTLPALLAHPCAFPLHADNAAASTTAFARPGRLISNGAYRLADWVVQSHVALVRNEHYRDPAAIARVHYVVTEDIHAELQRFRAGELDITAEIPPLQAERIRRELPGALRVAPYLGVYYYGLNLTRPPFAGAPQLRRALSMVIDRELLVQKVLHGLGLPAYGFVPPKTAGHVPQTPAWSAWPLARRIEEARRLYRQAGYGQDRPLQVEIRYNTHETHRRIATVVAAMWKQTLGVQTRLVNEEFKVFLHHRRLRRDTQVFRAAWMADFNDPMSFLGILHSAHGKNDSGWVDADFDAHLAVAAASVDGERRAEALAAAERRVLEDVPVIPLYVYVSKHLVAPRVRGWRDHPLDYHYSKDLTLADSQEGRG</sequence>
<comment type="caution">
    <text evidence="7">The sequence shown here is derived from an EMBL/GenBank/DDBJ whole genome shotgun (WGS) entry which is preliminary data.</text>
</comment>
<evidence type="ECO:0000313" key="7">
    <source>
        <dbReference type="EMBL" id="MES0872777.1"/>
    </source>
</evidence>
<dbReference type="CDD" id="cd08504">
    <property type="entry name" value="PBP2_OppA"/>
    <property type="match status" value="1"/>
</dbReference>
<evidence type="ECO:0000256" key="2">
    <source>
        <dbReference type="ARBA" id="ARBA00005695"/>
    </source>
</evidence>
<feature type="domain" description="Solute-binding protein family 5" evidence="6">
    <location>
        <begin position="66"/>
        <end position="443"/>
    </location>
</feature>
<evidence type="ECO:0000256" key="3">
    <source>
        <dbReference type="ARBA" id="ARBA00022448"/>
    </source>
</evidence>
<keyword evidence="3" id="KW-0813">Transport</keyword>
<evidence type="ECO:0000259" key="6">
    <source>
        <dbReference type="Pfam" id="PF00496"/>
    </source>
</evidence>
<reference evidence="7 8" key="1">
    <citation type="submission" date="2024-06" db="EMBL/GenBank/DDBJ databases">
        <authorList>
            <person name="Li Z."/>
            <person name="Jiang Y."/>
        </authorList>
    </citation>
    <scope>NUCLEOTIDE SEQUENCE [LARGE SCALE GENOMIC DNA]</scope>
    <source>
        <strain evidence="7 8">HSW-8</strain>
    </source>
</reference>
<comment type="similarity">
    <text evidence="2">Belongs to the bacterial solute-binding protein 5 family.</text>
</comment>
<organism evidence="7 8">
    <name type="scientific">Sinimarinibacterium thermocellulolyticum</name>
    <dbReference type="NCBI Taxonomy" id="3170016"/>
    <lineage>
        <taxon>Bacteria</taxon>
        <taxon>Pseudomonadati</taxon>
        <taxon>Pseudomonadota</taxon>
        <taxon>Gammaproteobacteria</taxon>
        <taxon>Nevskiales</taxon>
        <taxon>Nevskiaceae</taxon>
        <taxon>Sinimarinibacterium</taxon>
    </lineage>
</organism>
<protein>
    <submittedName>
        <fullName evidence="7">Peptide ABC transporter substrate-binding protein</fullName>
    </submittedName>
</protein>
<dbReference type="Gene3D" id="3.10.105.10">
    <property type="entry name" value="Dipeptide-binding Protein, Domain 3"/>
    <property type="match status" value="1"/>
</dbReference>
<dbReference type="InterPro" id="IPR000914">
    <property type="entry name" value="SBP_5_dom"/>
</dbReference>
<evidence type="ECO:0000256" key="5">
    <source>
        <dbReference type="SAM" id="SignalP"/>
    </source>
</evidence>
<evidence type="ECO:0000256" key="4">
    <source>
        <dbReference type="ARBA" id="ARBA00022729"/>
    </source>
</evidence>
<accession>A0ABV2A6E1</accession>
<dbReference type="PANTHER" id="PTHR30290:SF10">
    <property type="entry name" value="PERIPLASMIC OLIGOPEPTIDE-BINDING PROTEIN-RELATED"/>
    <property type="match status" value="1"/>
</dbReference>
<dbReference type="InterPro" id="IPR030678">
    <property type="entry name" value="Peptide/Ni-bd"/>
</dbReference>
<proteinExistence type="inferred from homology"/>
<dbReference type="PANTHER" id="PTHR30290">
    <property type="entry name" value="PERIPLASMIC BINDING COMPONENT OF ABC TRANSPORTER"/>
    <property type="match status" value="1"/>
</dbReference>
<dbReference type="RefSeq" id="WP_352886932.1">
    <property type="nucleotide sequence ID" value="NZ_JBEPIJ010000002.1"/>
</dbReference>
<dbReference type="EMBL" id="JBEPIJ010000002">
    <property type="protein sequence ID" value="MES0872777.1"/>
    <property type="molecule type" value="Genomic_DNA"/>
</dbReference>
<comment type="subcellular location">
    <subcellularLocation>
        <location evidence="1">Cell envelope</location>
    </subcellularLocation>
</comment>
<feature type="signal peptide" evidence="5">
    <location>
        <begin position="1"/>
        <end position="19"/>
    </location>
</feature>